<organism evidence="1 2">
    <name type="scientific">Burkholderia singularis</name>
    <dbReference type="NCBI Taxonomy" id="1503053"/>
    <lineage>
        <taxon>Bacteria</taxon>
        <taxon>Pseudomonadati</taxon>
        <taxon>Pseudomonadota</taxon>
        <taxon>Betaproteobacteria</taxon>
        <taxon>Burkholderiales</taxon>
        <taxon>Burkholderiaceae</taxon>
        <taxon>Burkholderia</taxon>
        <taxon>pseudomallei group</taxon>
    </lineage>
</organism>
<sequence length="50" mass="5780">MDIHWIAIGAILLVMAVLSAYRDALKNEPINGRGLGRRDARYSEEFEQYR</sequence>
<evidence type="ECO:0000313" key="2">
    <source>
        <dbReference type="Proteomes" id="UP000198460"/>
    </source>
</evidence>
<protein>
    <submittedName>
        <fullName evidence="1">Uncharacterized protein</fullName>
    </submittedName>
</protein>
<dbReference type="AlphaFoldDB" id="A0A238HA46"/>
<dbReference type="RefSeq" id="WP_069235618.1">
    <property type="nucleotide sequence ID" value="NZ_CP013449.1"/>
</dbReference>
<dbReference type="Proteomes" id="UP000198460">
    <property type="component" value="Unassembled WGS sequence"/>
</dbReference>
<dbReference type="EMBL" id="FXAN01000094">
    <property type="protein sequence ID" value="SMG02229.1"/>
    <property type="molecule type" value="Genomic_DNA"/>
</dbReference>
<gene>
    <name evidence="1" type="ORF">BSIN_0849</name>
</gene>
<name>A0A238HA46_9BURK</name>
<proteinExistence type="predicted"/>
<accession>A0A238HA46</accession>
<evidence type="ECO:0000313" key="1">
    <source>
        <dbReference type="EMBL" id="SMG02229.1"/>
    </source>
</evidence>
<reference evidence="1 2" key="1">
    <citation type="submission" date="2017-04" db="EMBL/GenBank/DDBJ databases">
        <authorList>
            <person name="Afonso C.L."/>
            <person name="Miller P.J."/>
            <person name="Scott M.A."/>
            <person name="Spackman E."/>
            <person name="Goraichik I."/>
            <person name="Dimitrov K.M."/>
            <person name="Suarez D.L."/>
            <person name="Swayne D.E."/>
        </authorList>
    </citation>
    <scope>NUCLEOTIDE SEQUENCE [LARGE SCALE GENOMIC DNA]</scope>
    <source>
        <strain evidence="1">LMG 28154</strain>
    </source>
</reference>